<reference evidence="6" key="1">
    <citation type="journal article" date="2019" name="Int. J. Syst. Evol. Microbiol.">
        <title>The Global Catalogue of Microorganisms (GCM) 10K type strain sequencing project: providing services to taxonomists for standard genome sequencing and annotation.</title>
        <authorList>
            <consortium name="The Broad Institute Genomics Platform"/>
            <consortium name="The Broad Institute Genome Sequencing Center for Infectious Disease"/>
            <person name="Wu L."/>
            <person name="Ma J."/>
        </authorList>
    </citation>
    <scope>NUCLEOTIDE SEQUENCE [LARGE SCALE GENOMIC DNA]</scope>
    <source>
        <strain evidence="6">CGMCC 4.1469</strain>
    </source>
</reference>
<dbReference type="EMBL" id="JBHSMQ010000014">
    <property type="protein sequence ID" value="MFC5457996.1"/>
    <property type="molecule type" value="Genomic_DNA"/>
</dbReference>
<dbReference type="InterPro" id="IPR036388">
    <property type="entry name" value="WH-like_DNA-bd_sf"/>
</dbReference>
<dbReference type="Proteomes" id="UP001596052">
    <property type="component" value="Unassembled WGS sequence"/>
</dbReference>
<proteinExistence type="predicted"/>
<dbReference type="InterPro" id="IPR000835">
    <property type="entry name" value="HTH_MarR-typ"/>
</dbReference>
<evidence type="ECO:0000256" key="3">
    <source>
        <dbReference type="ARBA" id="ARBA00023163"/>
    </source>
</evidence>
<evidence type="ECO:0000313" key="5">
    <source>
        <dbReference type="EMBL" id="MFC5457996.1"/>
    </source>
</evidence>
<feature type="domain" description="HTH marR-type" evidence="4">
    <location>
        <begin position="12"/>
        <end position="146"/>
    </location>
</feature>
<dbReference type="InterPro" id="IPR039422">
    <property type="entry name" value="MarR/SlyA-like"/>
</dbReference>
<dbReference type="InterPro" id="IPR036390">
    <property type="entry name" value="WH_DNA-bd_sf"/>
</dbReference>
<organism evidence="5 6">
    <name type="scientific">Prosthecobacter fluviatilis</name>
    <dbReference type="NCBI Taxonomy" id="445931"/>
    <lineage>
        <taxon>Bacteria</taxon>
        <taxon>Pseudomonadati</taxon>
        <taxon>Verrucomicrobiota</taxon>
        <taxon>Verrucomicrobiia</taxon>
        <taxon>Verrucomicrobiales</taxon>
        <taxon>Verrucomicrobiaceae</taxon>
        <taxon>Prosthecobacter</taxon>
    </lineage>
</organism>
<dbReference type="InterPro" id="IPR023187">
    <property type="entry name" value="Tscrpt_reg_MarR-type_CS"/>
</dbReference>
<evidence type="ECO:0000313" key="6">
    <source>
        <dbReference type="Proteomes" id="UP001596052"/>
    </source>
</evidence>
<protein>
    <submittedName>
        <fullName evidence="5">MarR family winged helix-turn-helix transcriptional regulator</fullName>
    </submittedName>
</protein>
<dbReference type="PROSITE" id="PS50995">
    <property type="entry name" value="HTH_MARR_2"/>
    <property type="match status" value="1"/>
</dbReference>
<dbReference type="PANTHER" id="PTHR33164">
    <property type="entry name" value="TRANSCRIPTIONAL REGULATOR, MARR FAMILY"/>
    <property type="match status" value="1"/>
</dbReference>
<dbReference type="PANTHER" id="PTHR33164:SF57">
    <property type="entry name" value="MARR-FAMILY TRANSCRIPTIONAL REGULATOR"/>
    <property type="match status" value="1"/>
</dbReference>
<keyword evidence="6" id="KW-1185">Reference proteome</keyword>
<name>A0ABW0L019_9BACT</name>
<keyword evidence="1" id="KW-0805">Transcription regulation</keyword>
<keyword evidence="2" id="KW-0238">DNA-binding</keyword>
<evidence type="ECO:0000259" key="4">
    <source>
        <dbReference type="PROSITE" id="PS50995"/>
    </source>
</evidence>
<keyword evidence="3" id="KW-0804">Transcription</keyword>
<dbReference type="SUPFAM" id="SSF46785">
    <property type="entry name" value="Winged helix' DNA-binding domain"/>
    <property type="match status" value="1"/>
</dbReference>
<accession>A0ABW0L019</accession>
<dbReference type="PROSITE" id="PS01117">
    <property type="entry name" value="HTH_MARR_1"/>
    <property type="match status" value="1"/>
</dbReference>
<evidence type="ECO:0000256" key="1">
    <source>
        <dbReference type="ARBA" id="ARBA00023015"/>
    </source>
</evidence>
<dbReference type="RefSeq" id="WP_377171888.1">
    <property type="nucleotide sequence ID" value="NZ_JBHSMQ010000014.1"/>
</dbReference>
<sequence>MSLSPTSFPEQARTLGALLRLPYQRLSKRLYAEMAAGGFGEIRPSHSVVFRHLAPEGSRLTDLAEVSGLTKQSMAYLVEHLAKHDYVTVGADPVDRRAKRVLLTRRGEVFMKALLAASTRLEEELGKKIGRSKLQTLRSALAELDEAILTLPEEPE</sequence>
<gene>
    <name evidence="5" type="ORF">ACFQDI_24210</name>
</gene>
<dbReference type="Pfam" id="PF12802">
    <property type="entry name" value="MarR_2"/>
    <property type="match status" value="1"/>
</dbReference>
<comment type="caution">
    <text evidence="5">The sequence shown here is derived from an EMBL/GenBank/DDBJ whole genome shotgun (WGS) entry which is preliminary data.</text>
</comment>
<dbReference type="Gene3D" id="1.10.10.10">
    <property type="entry name" value="Winged helix-like DNA-binding domain superfamily/Winged helix DNA-binding domain"/>
    <property type="match status" value="1"/>
</dbReference>
<dbReference type="SMART" id="SM00347">
    <property type="entry name" value="HTH_MARR"/>
    <property type="match status" value="1"/>
</dbReference>
<evidence type="ECO:0000256" key="2">
    <source>
        <dbReference type="ARBA" id="ARBA00023125"/>
    </source>
</evidence>